<organism evidence="3 4">
    <name type="scientific">Trichostrongylus colubriformis</name>
    <name type="common">Black scour worm</name>
    <dbReference type="NCBI Taxonomy" id="6319"/>
    <lineage>
        <taxon>Eukaryota</taxon>
        <taxon>Metazoa</taxon>
        <taxon>Ecdysozoa</taxon>
        <taxon>Nematoda</taxon>
        <taxon>Chromadorea</taxon>
        <taxon>Rhabditida</taxon>
        <taxon>Rhabditina</taxon>
        <taxon>Rhabditomorpha</taxon>
        <taxon>Strongyloidea</taxon>
        <taxon>Trichostrongylidae</taxon>
        <taxon>Trichostrongylus</taxon>
    </lineage>
</organism>
<dbReference type="PROSITE" id="PS50202">
    <property type="entry name" value="MSP"/>
    <property type="match status" value="1"/>
</dbReference>
<proteinExistence type="predicted"/>
<feature type="domain" description="MSP" evidence="2">
    <location>
        <begin position="14"/>
        <end position="133"/>
    </location>
</feature>
<dbReference type="InterPro" id="IPR000535">
    <property type="entry name" value="MSP_dom"/>
</dbReference>
<gene>
    <name evidence="3" type="ORF">GCK32_001475</name>
</gene>
<comment type="function">
    <text evidence="1">Central component in molecular interactions underlying sperm crawling. Forms an extensive filament system that extends from sperm villipoda, along the leading edge of the pseudopod.</text>
</comment>
<dbReference type="Pfam" id="PF00635">
    <property type="entry name" value="Motile_Sperm"/>
    <property type="match status" value="1"/>
</dbReference>
<accession>A0AAN8F284</accession>
<evidence type="ECO:0000313" key="3">
    <source>
        <dbReference type="EMBL" id="KAK5969320.1"/>
    </source>
</evidence>
<sequence>MSGSFSESFEAPPEDDAEPRYVHSDQTYIVFDVDQAPNPSETIHIKKLGKKGLVAFRFMTNAPTRYLVKPNSGVLENNNPLKVKIELHGNRYNPQHVLILQAVEVFSKDEGETVWESRNLDRDCIQQLSFTLGTTLIDVDKVTGFTDTSKQTQDSVAKVLRVSRAKGADKKKELEDLLEMLKTDNGLLLQNIEQTTRLKNIIKAQIKKRRDLTGDKLMKVVSLEKEQEDLSMEISGMEGEIQMIYGRFRVDLPQRVNR</sequence>
<keyword evidence="1" id="KW-0206">Cytoskeleton</keyword>
<reference evidence="3 4" key="1">
    <citation type="submission" date="2019-10" db="EMBL/GenBank/DDBJ databases">
        <title>Assembly and Annotation for the nematode Trichostrongylus colubriformis.</title>
        <authorList>
            <person name="Martin J."/>
        </authorList>
    </citation>
    <scope>NUCLEOTIDE SEQUENCE [LARGE SCALE GENOMIC DNA]</scope>
    <source>
        <strain evidence="3">G859</strain>
        <tissue evidence="3">Whole worm</tissue>
    </source>
</reference>
<dbReference type="SUPFAM" id="SSF49354">
    <property type="entry name" value="PapD-like"/>
    <property type="match status" value="1"/>
</dbReference>
<dbReference type="EMBL" id="WIXE01020302">
    <property type="protein sequence ID" value="KAK5969320.1"/>
    <property type="molecule type" value="Genomic_DNA"/>
</dbReference>
<dbReference type="InterPro" id="IPR008962">
    <property type="entry name" value="PapD-like_sf"/>
</dbReference>
<keyword evidence="1" id="KW-0963">Cytoplasm</keyword>
<protein>
    <recommendedName>
        <fullName evidence="1">Major sperm protein</fullName>
    </recommendedName>
</protein>
<comment type="caution">
    <text evidence="3">The sequence shown here is derived from an EMBL/GenBank/DDBJ whole genome shotgun (WGS) entry which is preliminary data.</text>
</comment>
<keyword evidence="4" id="KW-1185">Reference proteome</keyword>
<evidence type="ECO:0000259" key="2">
    <source>
        <dbReference type="PROSITE" id="PS50202"/>
    </source>
</evidence>
<dbReference type="InterPro" id="IPR013783">
    <property type="entry name" value="Ig-like_fold"/>
</dbReference>
<dbReference type="Gene3D" id="2.60.40.10">
    <property type="entry name" value="Immunoglobulins"/>
    <property type="match status" value="1"/>
</dbReference>
<dbReference type="Proteomes" id="UP001331761">
    <property type="component" value="Unassembled WGS sequence"/>
</dbReference>
<evidence type="ECO:0000313" key="4">
    <source>
        <dbReference type="Proteomes" id="UP001331761"/>
    </source>
</evidence>
<name>A0AAN8F284_TRICO</name>
<dbReference type="AlphaFoldDB" id="A0AAN8F284"/>
<evidence type="ECO:0000256" key="1">
    <source>
        <dbReference type="RuleBase" id="RU003425"/>
    </source>
</evidence>